<comment type="caution">
    <text evidence="2">The sequence shown here is derived from an EMBL/GenBank/DDBJ whole genome shotgun (WGS) entry which is preliminary data.</text>
</comment>
<dbReference type="Proteomes" id="UP000798951">
    <property type="component" value="Unassembled WGS sequence"/>
</dbReference>
<evidence type="ECO:0000256" key="1">
    <source>
        <dbReference type="SAM" id="Phobius"/>
    </source>
</evidence>
<gene>
    <name evidence="2" type="ORF">FNL39_104339</name>
</gene>
<protein>
    <submittedName>
        <fullName evidence="2">Uncharacterized protein</fullName>
    </submittedName>
</protein>
<feature type="transmembrane region" description="Helical" evidence="1">
    <location>
        <begin position="6"/>
        <end position="39"/>
    </location>
</feature>
<name>A0ABQ6YMA8_9NOCA</name>
<keyword evidence="3" id="KW-1185">Reference proteome</keyword>
<sequence length="47" mass="4898">MVDLGALMSIMIGFSVIYLVAGATALVPVASATIALYSLWKGRNAKL</sequence>
<proteinExistence type="predicted"/>
<reference evidence="2 3" key="1">
    <citation type="submission" date="2019-07" db="EMBL/GenBank/DDBJ databases">
        <title>Genomic Encyclopedia of Type Strains, Phase IV (KMG-IV): sequencing the most valuable type-strain genomes for metagenomic binning, comparative biology and taxonomic classification.</title>
        <authorList>
            <person name="Goeker M."/>
        </authorList>
    </citation>
    <scope>NUCLEOTIDE SEQUENCE [LARGE SCALE GENOMIC DNA]</scope>
    <source>
        <strain evidence="2 3">DSM 44831</strain>
    </source>
</reference>
<keyword evidence="1" id="KW-0472">Membrane</keyword>
<evidence type="ECO:0000313" key="3">
    <source>
        <dbReference type="Proteomes" id="UP000798951"/>
    </source>
</evidence>
<dbReference type="EMBL" id="VMSD01000004">
    <property type="protein sequence ID" value="KAF0846917.1"/>
    <property type="molecule type" value="Genomic_DNA"/>
</dbReference>
<keyword evidence="1" id="KW-0812">Transmembrane</keyword>
<dbReference type="RefSeq" id="WP_159372873.1">
    <property type="nucleotide sequence ID" value="NZ_VMSD01000004.1"/>
</dbReference>
<accession>A0ABQ6YMA8</accession>
<keyword evidence="1" id="KW-1133">Transmembrane helix</keyword>
<evidence type="ECO:0000313" key="2">
    <source>
        <dbReference type="EMBL" id="KAF0846917.1"/>
    </source>
</evidence>
<organism evidence="2 3">
    <name type="scientific">Nocardia caishijiensis</name>
    <dbReference type="NCBI Taxonomy" id="184756"/>
    <lineage>
        <taxon>Bacteria</taxon>
        <taxon>Bacillati</taxon>
        <taxon>Actinomycetota</taxon>
        <taxon>Actinomycetes</taxon>
        <taxon>Mycobacteriales</taxon>
        <taxon>Nocardiaceae</taxon>
        <taxon>Nocardia</taxon>
    </lineage>
</organism>